<evidence type="ECO:0000313" key="8">
    <source>
        <dbReference type="Proteomes" id="UP000694402"/>
    </source>
</evidence>
<evidence type="ECO:0000256" key="3">
    <source>
        <dbReference type="ARBA" id="ARBA00023170"/>
    </source>
</evidence>
<reference evidence="7" key="3">
    <citation type="submission" date="2025-09" db="UniProtKB">
        <authorList>
            <consortium name="Ensembl"/>
        </authorList>
    </citation>
    <scope>IDENTIFICATION</scope>
</reference>
<evidence type="ECO:0000313" key="7">
    <source>
        <dbReference type="Ensembl" id="ENSOTSP00005151616.1"/>
    </source>
</evidence>
<dbReference type="GO" id="GO:0002250">
    <property type="term" value="P:adaptive immune response"/>
    <property type="evidence" value="ECO:0007669"/>
    <property type="project" value="UniProtKB-KW"/>
</dbReference>
<keyword evidence="3" id="KW-0675">Receptor</keyword>
<dbReference type="PANTHER" id="PTHR19367">
    <property type="entry name" value="T-CELL RECEPTOR ALPHA CHAIN V REGION"/>
    <property type="match status" value="1"/>
</dbReference>
<evidence type="ECO:0000256" key="1">
    <source>
        <dbReference type="ARBA" id="ARBA00022729"/>
    </source>
</evidence>
<name>A0AAZ3SF51_ONCTS</name>
<organism evidence="7 8">
    <name type="scientific">Oncorhynchus tshawytscha</name>
    <name type="common">Chinook salmon</name>
    <name type="synonym">Salmo tshawytscha</name>
    <dbReference type="NCBI Taxonomy" id="74940"/>
    <lineage>
        <taxon>Eukaryota</taxon>
        <taxon>Metazoa</taxon>
        <taxon>Chordata</taxon>
        <taxon>Craniata</taxon>
        <taxon>Vertebrata</taxon>
        <taxon>Euteleostomi</taxon>
        <taxon>Actinopterygii</taxon>
        <taxon>Neopterygii</taxon>
        <taxon>Teleostei</taxon>
        <taxon>Protacanthopterygii</taxon>
        <taxon>Salmoniformes</taxon>
        <taxon>Salmonidae</taxon>
        <taxon>Salmoninae</taxon>
        <taxon>Oncorhynchus</taxon>
    </lineage>
</organism>
<evidence type="ECO:0000259" key="6">
    <source>
        <dbReference type="PROSITE" id="PS50835"/>
    </source>
</evidence>
<feature type="domain" description="Ig-like" evidence="6">
    <location>
        <begin position="33"/>
        <end position="131"/>
    </location>
</feature>
<dbReference type="SUPFAM" id="SSF48726">
    <property type="entry name" value="Immunoglobulin"/>
    <property type="match status" value="1"/>
</dbReference>
<proteinExistence type="predicted"/>
<dbReference type="Gene3D" id="2.60.40.10">
    <property type="entry name" value="Immunoglobulins"/>
    <property type="match status" value="1"/>
</dbReference>
<dbReference type="SMART" id="SM00406">
    <property type="entry name" value="IGv"/>
    <property type="match status" value="1"/>
</dbReference>
<keyword evidence="8" id="KW-1185">Reference proteome</keyword>
<dbReference type="InterPro" id="IPR013106">
    <property type="entry name" value="Ig_V-set"/>
</dbReference>
<dbReference type="PANTHER" id="PTHR19367:SF18">
    <property type="entry name" value="T CELL RECEPTOR ALPHA VARIABLE 16"/>
    <property type="match status" value="1"/>
</dbReference>
<dbReference type="InterPro" id="IPR013783">
    <property type="entry name" value="Ig-like_fold"/>
</dbReference>
<dbReference type="GO" id="GO:0042101">
    <property type="term" value="C:T cell receptor complex"/>
    <property type="evidence" value="ECO:0007669"/>
    <property type="project" value="UniProtKB-KW"/>
</dbReference>
<evidence type="ECO:0000256" key="2">
    <source>
        <dbReference type="ARBA" id="ARBA00023130"/>
    </source>
</evidence>
<reference evidence="8" key="1">
    <citation type="journal article" date="2018" name="PLoS ONE">
        <title>Chinook salmon (Oncorhynchus tshawytscha) genome and transcriptome.</title>
        <authorList>
            <person name="Christensen K.A."/>
            <person name="Leong J.S."/>
            <person name="Sakhrani D."/>
            <person name="Biagi C.A."/>
            <person name="Minkley D.R."/>
            <person name="Withler R.E."/>
            <person name="Rondeau E.B."/>
            <person name="Koop B.F."/>
            <person name="Devlin R.H."/>
        </authorList>
    </citation>
    <scope>NUCLEOTIDE SEQUENCE [LARGE SCALE GENOMIC DNA]</scope>
</reference>
<evidence type="ECO:0000256" key="5">
    <source>
        <dbReference type="ARBA" id="ARBA00043266"/>
    </source>
</evidence>
<dbReference type="Pfam" id="PF07686">
    <property type="entry name" value="V-set"/>
    <property type="match status" value="1"/>
</dbReference>
<dbReference type="GeneTree" id="ENSGT01030000236494"/>
<dbReference type="InterPro" id="IPR051287">
    <property type="entry name" value="TCR_variable_region"/>
</dbReference>
<protein>
    <recommendedName>
        <fullName evidence="6">Ig-like domain-containing protein</fullName>
    </recommendedName>
</protein>
<keyword evidence="4" id="KW-0393">Immunoglobulin domain</keyword>
<keyword evidence="5" id="KW-0391">Immunity</keyword>
<dbReference type="AlphaFoldDB" id="A0AAZ3SF51"/>
<dbReference type="InterPro" id="IPR036179">
    <property type="entry name" value="Ig-like_dom_sf"/>
</dbReference>
<dbReference type="Ensembl" id="ENSOTST00005191257.1">
    <property type="protein sequence ID" value="ENSOTSP00005151616.1"/>
    <property type="gene ID" value="ENSOTSG00005050614.1"/>
</dbReference>
<dbReference type="InterPro" id="IPR007110">
    <property type="entry name" value="Ig-like_dom"/>
</dbReference>
<keyword evidence="5" id="KW-1279">T cell receptor</keyword>
<reference evidence="7" key="2">
    <citation type="submission" date="2025-08" db="UniProtKB">
        <authorList>
            <consortium name="Ensembl"/>
        </authorList>
    </citation>
    <scope>IDENTIFICATION</scope>
</reference>
<keyword evidence="1" id="KW-0732">Signal</keyword>
<sequence length="131" mass="14686">MDFFKCLNLSMNRVQYSDSISFSGVSYQDEIQPTAKIMHGDKGGFVTLSCNYSGSPYNLQWYRQYPGSPPIFLLLTTVSSNPSVVNATPPYPHLSVELNKERTRLDLEISSANVTDSSLYYCALQPTLIEN</sequence>
<dbReference type="PROSITE" id="PS50835">
    <property type="entry name" value="IG_LIKE"/>
    <property type="match status" value="1"/>
</dbReference>
<keyword evidence="2" id="KW-1064">Adaptive immunity</keyword>
<accession>A0AAZ3SF51</accession>
<evidence type="ECO:0000256" key="4">
    <source>
        <dbReference type="ARBA" id="ARBA00023319"/>
    </source>
</evidence>
<dbReference type="Proteomes" id="UP000694402">
    <property type="component" value="Unassembled WGS sequence"/>
</dbReference>